<evidence type="ECO:0000259" key="8">
    <source>
        <dbReference type="PROSITE" id="PS50850"/>
    </source>
</evidence>
<evidence type="ECO:0000256" key="3">
    <source>
        <dbReference type="ARBA" id="ARBA00022475"/>
    </source>
</evidence>
<dbReference type="InterPro" id="IPR036259">
    <property type="entry name" value="MFS_trans_sf"/>
</dbReference>
<feature type="transmembrane region" description="Helical" evidence="7">
    <location>
        <begin position="179"/>
        <end position="198"/>
    </location>
</feature>
<evidence type="ECO:0000256" key="1">
    <source>
        <dbReference type="ARBA" id="ARBA00004651"/>
    </source>
</evidence>
<comment type="subcellular location">
    <subcellularLocation>
        <location evidence="1">Cell membrane</location>
        <topology evidence="1">Multi-pass membrane protein</topology>
    </subcellularLocation>
</comment>
<dbReference type="Gene3D" id="1.20.1250.20">
    <property type="entry name" value="MFS general substrate transporter like domains"/>
    <property type="match status" value="1"/>
</dbReference>
<evidence type="ECO:0000256" key="7">
    <source>
        <dbReference type="SAM" id="Phobius"/>
    </source>
</evidence>
<comment type="caution">
    <text evidence="9">The sequence shown here is derived from an EMBL/GenBank/DDBJ whole genome shotgun (WGS) entry which is preliminary data.</text>
</comment>
<keyword evidence="5 7" id="KW-1133">Transmembrane helix</keyword>
<dbReference type="PROSITE" id="PS50850">
    <property type="entry name" value="MFS"/>
    <property type="match status" value="1"/>
</dbReference>
<feature type="transmembrane region" description="Helical" evidence="7">
    <location>
        <begin position="112"/>
        <end position="134"/>
    </location>
</feature>
<feature type="transmembrane region" description="Helical" evidence="7">
    <location>
        <begin position="389"/>
        <end position="406"/>
    </location>
</feature>
<keyword evidence="2" id="KW-0813">Transport</keyword>
<name>A0A7W8DM22_9BACT</name>
<dbReference type="EMBL" id="JACHIG010000011">
    <property type="protein sequence ID" value="MBB5034757.1"/>
    <property type="molecule type" value="Genomic_DNA"/>
</dbReference>
<keyword evidence="10" id="KW-1185">Reference proteome</keyword>
<dbReference type="InterPro" id="IPR020846">
    <property type="entry name" value="MFS_dom"/>
</dbReference>
<feature type="transmembrane region" description="Helical" evidence="7">
    <location>
        <begin position="297"/>
        <end position="315"/>
    </location>
</feature>
<feature type="transmembrane region" description="Helical" evidence="7">
    <location>
        <begin position="85"/>
        <end position="106"/>
    </location>
</feature>
<accession>A0A7W8DM22</accession>
<proteinExistence type="predicted"/>
<sequence>MNDIASPPPTTSWQRGFWSLMGTQFQGAFSDNVLKWLVVYLVIARKLPKEQLDALVSDSGMYFAIPFLLLSMLGGWMADRFSKRSVMMGVKVMEIGIMLFATYALASGRMGLQLASICLMGVHSAFFAASKYGVLPELVPASRLSWANGVIEMLTFLAAIFGTLAAAWLAESFADKPEWAGAILLGLAMTGWLMSLGITKVPAASPDKPLRLNFLGDLWREFRWMRTDRDLWRANLGNTGFFFIAILIQMNLVLYAEQVLHIKPMENSALQVALAIGMASGSMLAGKLSGDHVEYGLIPLGAFLMAVMGFVLGCADISRTVFTICLTLLGIGGGMFIVPLAAVLQHRPPADRKGAVQGAASWLSWVGISAAAMLQKELNTRLGWTPGDIFWLCGAAAVVGGVYVTMSRPQALPALLKRWTTGKQHG</sequence>
<dbReference type="Pfam" id="PF07690">
    <property type="entry name" value="MFS_1"/>
    <property type="match status" value="1"/>
</dbReference>
<feature type="transmembrane region" description="Helical" evidence="7">
    <location>
        <begin position="146"/>
        <end position="167"/>
    </location>
</feature>
<dbReference type="AlphaFoldDB" id="A0A7W8DM22"/>
<dbReference type="GO" id="GO:0022857">
    <property type="term" value="F:transmembrane transporter activity"/>
    <property type="evidence" value="ECO:0007669"/>
    <property type="project" value="InterPro"/>
</dbReference>
<dbReference type="InterPro" id="IPR011701">
    <property type="entry name" value="MFS"/>
</dbReference>
<evidence type="ECO:0000256" key="5">
    <source>
        <dbReference type="ARBA" id="ARBA00022989"/>
    </source>
</evidence>
<keyword evidence="6 7" id="KW-0472">Membrane</keyword>
<dbReference type="GO" id="GO:0005886">
    <property type="term" value="C:plasma membrane"/>
    <property type="evidence" value="ECO:0007669"/>
    <property type="project" value="UniProtKB-SubCell"/>
</dbReference>
<feature type="transmembrane region" description="Helical" evidence="7">
    <location>
        <begin position="235"/>
        <end position="256"/>
    </location>
</feature>
<dbReference type="PANTHER" id="PTHR43266:SF2">
    <property type="entry name" value="MAJOR FACILITATOR SUPERFAMILY (MFS) PROFILE DOMAIN-CONTAINING PROTEIN"/>
    <property type="match status" value="1"/>
</dbReference>
<keyword evidence="3" id="KW-1003">Cell membrane</keyword>
<evidence type="ECO:0000256" key="2">
    <source>
        <dbReference type="ARBA" id="ARBA00022448"/>
    </source>
</evidence>
<keyword evidence="4 7" id="KW-0812">Transmembrane</keyword>
<dbReference type="Proteomes" id="UP000590740">
    <property type="component" value="Unassembled WGS sequence"/>
</dbReference>
<reference evidence="9 10" key="1">
    <citation type="submission" date="2020-08" db="EMBL/GenBank/DDBJ databases">
        <title>Genomic Encyclopedia of Type Strains, Phase IV (KMG-IV): sequencing the most valuable type-strain genomes for metagenomic binning, comparative biology and taxonomic classification.</title>
        <authorList>
            <person name="Goeker M."/>
        </authorList>
    </citation>
    <scope>NUCLEOTIDE SEQUENCE [LARGE SCALE GENOMIC DNA]</scope>
    <source>
        <strain evidence="9 10">DSM 12252</strain>
    </source>
</reference>
<dbReference type="SUPFAM" id="SSF103473">
    <property type="entry name" value="MFS general substrate transporter"/>
    <property type="match status" value="1"/>
</dbReference>
<gene>
    <name evidence="9" type="ORF">HNQ65_004365</name>
</gene>
<feature type="transmembrane region" description="Helical" evidence="7">
    <location>
        <begin position="321"/>
        <end position="343"/>
    </location>
</feature>
<organism evidence="9 10">
    <name type="scientific">Prosthecobacter vanneervenii</name>
    <dbReference type="NCBI Taxonomy" id="48466"/>
    <lineage>
        <taxon>Bacteria</taxon>
        <taxon>Pseudomonadati</taxon>
        <taxon>Verrucomicrobiota</taxon>
        <taxon>Verrucomicrobiia</taxon>
        <taxon>Verrucomicrobiales</taxon>
        <taxon>Verrucomicrobiaceae</taxon>
        <taxon>Prosthecobacter</taxon>
    </lineage>
</organism>
<dbReference type="RefSeq" id="WP_184342861.1">
    <property type="nucleotide sequence ID" value="NZ_JACHIG010000011.1"/>
</dbReference>
<feature type="transmembrane region" description="Helical" evidence="7">
    <location>
        <begin position="60"/>
        <end position="78"/>
    </location>
</feature>
<dbReference type="CDD" id="cd06173">
    <property type="entry name" value="MFS_MefA_like"/>
    <property type="match status" value="1"/>
</dbReference>
<feature type="domain" description="Major facilitator superfamily (MFS) profile" evidence="8">
    <location>
        <begin position="183"/>
        <end position="426"/>
    </location>
</feature>
<evidence type="ECO:0000313" key="9">
    <source>
        <dbReference type="EMBL" id="MBB5034757.1"/>
    </source>
</evidence>
<dbReference type="PANTHER" id="PTHR43266">
    <property type="entry name" value="MACROLIDE-EFFLUX PROTEIN"/>
    <property type="match status" value="1"/>
</dbReference>
<evidence type="ECO:0000256" key="6">
    <source>
        <dbReference type="ARBA" id="ARBA00023136"/>
    </source>
</evidence>
<protein>
    <submittedName>
        <fullName evidence="9">MFS family permease</fullName>
    </submittedName>
</protein>
<evidence type="ECO:0000313" key="10">
    <source>
        <dbReference type="Proteomes" id="UP000590740"/>
    </source>
</evidence>
<evidence type="ECO:0000256" key="4">
    <source>
        <dbReference type="ARBA" id="ARBA00022692"/>
    </source>
</evidence>